<dbReference type="Proteomes" id="UP000182110">
    <property type="component" value="Unassembled WGS sequence"/>
</dbReference>
<dbReference type="InterPro" id="IPR026369">
    <property type="entry name" value="CxxC_20_CxxC"/>
</dbReference>
<comment type="caution">
    <text evidence="2">The sequence shown here is derived from an EMBL/GenBank/DDBJ whole genome shotgun (WGS) entry which is preliminary data.</text>
</comment>
<reference evidence="2 3" key="1">
    <citation type="journal article" date="2014" name="Genome Announc.">
        <title>Genome Sequence of Bacillus simplex Strain P558, Isolated from a Human Fecal Sample.</title>
        <authorList>
            <person name="Croce O."/>
            <person name="Hugon P."/>
            <person name="Lagier J.C."/>
            <person name="Bibi F."/>
            <person name="Robert C."/>
            <person name="Azhar E.I."/>
            <person name="Raoult D."/>
            <person name="Fournier P.E."/>
        </authorList>
    </citation>
    <scope>NUCLEOTIDE SEQUENCE [LARGE SCALE GENOMIC DNA]</scope>
    <source>
        <strain evidence="2 3">P558</strain>
    </source>
</reference>
<keyword evidence="1" id="KW-1133">Transmembrane helix</keyword>
<feature type="transmembrane region" description="Helical" evidence="1">
    <location>
        <begin position="70"/>
        <end position="88"/>
    </location>
</feature>
<dbReference type="AlphaFoldDB" id="A0AAN2PLF1"/>
<evidence type="ECO:0008006" key="4">
    <source>
        <dbReference type="Google" id="ProtNLM"/>
    </source>
</evidence>
<sequence>MPTCQQCGYKWGWVEAFFKMFTFKKRLRCSSCDSSQYVSKKTRKLLSLFIFITLLIVPLISFGVPKGYALVFEIVAYALVIIMMPFIYKLSNKDEPMW</sequence>
<gene>
    <name evidence="2" type="ORF">BN1180_05030</name>
</gene>
<organism evidence="2 3">
    <name type="scientific">Peribacillus simplex</name>
    <dbReference type="NCBI Taxonomy" id="1478"/>
    <lineage>
        <taxon>Bacteria</taxon>
        <taxon>Bacillati</taxon>
        <taxon>Bacillota</taxon>
        <taxon>Bacilli</taxon>
        <taxon>Bacillales</taxon>
        <taxon>Bacillaceae</taxon>
        <taxon>Peribacillus</taxon>
    </lineage>
</organism>
<protein>
    <recommendedName>
        <fullName evidence="4">Cxxc_20_cxxc protein</fullName>
    </recommendedName>
</protein>
<keyword evidence="1" id="KW-0812">Transmembrane</keyword>
<accession>A0AAN2PLF1</accession>
<evidence type="ECO:0000313" key="2">
    <source>
        <dbReference type="EMBL" id="CEG34824.1"/>
    </source>
</evidence>
<proteinExistence type="predicted"/>
<evidence type="ECO:0000313" key="3">
    <source>
        <dbReference type="Proteomes" id="UP000182110"/>
    </source>
</evidence>
<keyword evidence="3" id="KW-1185">Reference proteome</keyword>
<name>A0AAN2PLF1_9BACI</name>
<feature type="transmembrane region" description="Helical" evidence="1">
    <location>
        <begin position="45"/>
        <end position="64"/>
    </location>
</feature>
<dbReference type="NCBIfam" id="TIGR04104">
    <property type="entry name" value="cxxc_20_cxxc"/>
    <property type="match status" value="1"/>
</dbReference>
<keyword evidence="1" id="KW-0472">Membrane</keyword>
<evidence type="ECO:0000256" key="1">
    <source>
        <dbReference type="SAM" id="Phobius"/>
    </source>
</evidence>
<dbReference type="EMBL" id="CCXW01000001">
    <property type="protein sequence ID" value="CEG34824.1"/>
    <property type="molecule type" value="Genomic_DNA"/>
</dbReference>